<evidence type="ECO:0000313" key="1">
    <source>
        <dbReference type="EMBL" id="MFD2565764.1"/>
    </source>
</evidence>
<keyword evidence="2" id="KW-1185">Reference proteome</keyword>
<accession>A0ABW5LMJ9</accession>
<protein>
    <submittedName>
        <fullName evidence="1">Uncharacterized protein</fullName>
    </submittedName>
</protein>
<dbReference type="RefSeq" id="WP_379664490.1">
    <property type="nucleotide sequence ID" value="NZ_JBHULH010000001.1"/>
</dbReference>
<comment type="caution">
    <text evidence="1">The sequence shown here is derived from an EMBL/GenBank/DDBJ whole genome shotgun (WGS) entry which is preliminary data.</text>
</comment>
<name>A0ABW5LMJ9_9FLAO</name>
<sequence length="93" mass="9811">MSISVNFAVYGALNGGNENKTQAIDVSAALQAQIDANQGIVKISNSTMGCDPSVGNKKHFAASLNVDGTDNVYFACEEGQTVDFHHWIASDCS</sequence>
<dbReference type="Proteomes" id="UP001597508">
    <property type="component" value="Unassembled WGS sequence"/>
</dbReference>
<dbReference type="EMBL" id="JBHULH010000001">
    <property type="protein sequence ID" value="MFD2565764.1"/>
    <property type="molecule type" value="Genomic_DNA"/>
</dbReference>
<organism evidence="1 2">
    <name type="scientific">Pseudotenacibaculum haliotis</name>
    <dbReference type="NCBI Taxonomy" id="1862138"/>
    <lineage>
        <taxon>Bacteria</taxon>
        <taxon>Pseudomonadati</taxon>
        <taxon>Bacteroidota</taxon>
        <taxon>Flavobacteriia</taxon>
        <taxon>Flavobacteriales</taxon>
        <taxon>Flavobacteriaceae</taxon>
        <taxon>Pseudotenacibaculum</taxon>
    </lineage>
</organism>
<reference evidence="2" key="1">
    <citation type="journal article" date="2019" name="Int. J. Syst. Evol. Microbiol.">
        <title>The Global Catalogue of Microorganisms (GCM) 10K type strain sequencing project: providing services to taxonomists for standard genome sequencing and annotation.</title>
        <authorList>
            <consortium name="The Broad Institute Genomics Platform"/>
            <consortium name="The Broad Institute Genome Sequencing Center for Infectious Disease"/>
            <person name="Wu L."/>
            <person name="Ma J."/>
        </authorList>
    </citation>
    <scope>NUCLEOTIDE SEQUENCE [LARGE SCALE GENOMIC DNA]</scope>
    <source>
        <strain evidence="2">KCTC 52127</strain>
    </source>
</reference>
<proteinExistence type="predicted"/>
<evidence type="ECO:0000313" key="2">
    <source>
        <dbReference type="Proteomes" id="UP001597508"/>
    </source>
</evidence>
<gene>
    <name evidence="1" type="ORF">ACFSRZ_00190</name>
</gene>